<dbReference type="InterPro" id="IPR015946">
    <property type="entry name" value="KH_dom-like_a/b"/>
</dbReference>
<evidence type="ECO:0000256" key="7">
    <source>
        <dbReference type="HAMAP-Rule" id="MF_00367"/>
    </source>
</evidence>
<evidence type="ECO:0000256" key="9">
    <source>
        <dbReference type="RuleBase" id="RU003761"/>
    </source>
</evidence>
<keyword evidence="7" id="KW-0472">Membrane</keyword>
<dbReference type="PANTHER" id="PTHR42698">
    <property type="entry name" value="GTPASE ERA"/>
    <property type="match status" value="1"/>
</dbReference>
<dbReference type="GO" id="GO:0000028">
    <property type="term" value="P:ribosomal small subunit assembly"/>
    <property type="evidence" value="ECO:0007669"/>
    <property type="project" value="TreeGrafter"/>
</dbReference>
<dbReference type="InterPro" id="IPR004044">
    <property type="entry name" value="KH_dom_type_2"/>
</dbReference>
<feature type="region of interest" description="G2" evidence="8">
    <location>
        <begin position="40"/>
        <end position="44"/>
    </location>
</feature>
<dbReference type="STRING" id="1817764.A2637_05590"/>
<protein>
    <recommendedName>
        <fullName evidence="2 7">GTPase Era</fullName>
    </recommendedName>
</protein>
<evidence type="ECO:0000256" key="5">
    <source>
        <dbReference type="ARBA" id="ARBA00022884"/>
    </source>
</evidence>
<dbReference type="GO" id="GO:0005525">
    <property type="term" value="F:GTP binding"/>
    <property type="evidence" value="ECO:0007669"/>
    <property type="project" value="UniProtKB-UniRule"/>
</dbReference>
<dbReference type="InterPro" id="IPR009019">
    <property type="entry name" value="KH_sf_prok-type"/>
</dbReference>
<evidence type="ECO:0000313" key="12">
    <source>
        <dbReference type="EMBL" id="OGI47117.1"/>
    </source>
</evidence>
<dbReference type="InterPro" id="IPR030388">
    <property type="entry name" value="G_ERA_dom"/>
</dbReference>
<evidence type="ECO:0000256" key="8">
    <source>
        <dbReference type="PROSITE-ProRule" id="PRU01050"/>
    </source>
</evidence>
<evidence type="ECO:0000259" key="10">
    <source>
        <dbReference type="PROSITE" id="PS50823"/>
    </source>
</evidence>
<dbReference type="PANTHER" id="PTHR42698:SF1">
    <property type="entry name" value="GTPASE ERA, MITOCHONDRIAL"/>
    <property type="match status" value="1"/>
</dbReference>
<evidence type="ECO:0000256" key="4">
    <source>
        <dbReference type="ARBA" id="ARBA00022741"/>
    </source>
</evidence>
<feature type="binding site" evidence="7">
    <location>
        <begin position="14"/>
        <end position="21"/>
    </location>
    <ligand>
        <name>GTP</name>
        <dbReference type="ChEBI" id="CHEBI:37565"/>
    </ligand>
</feature>
<comment type="subunit">
    <text evidence="7">Monomer.</text>
</comment>
<dbReference type="GO" id="GO:0005886">
    <property type="term" value="C:plasma membrane"/>
    <property type="evidence" value="ECO:0007669"/>
    <property type="project" value="UniProtKB-SubCell"/>
</dbReference>
<dbReference type="InterPro" id="IPR005662">
    <property type="entry name" value="GTPase_Era-like"/>
</dbReference>
<dbReference type="CDD" id="cd22534">
    <property type="entry name" value="KH-II_Era"/>
    <property type="match status" value="1"/>
</dbReference>
<proteinExistence type="inferred from homology"/>
<dbReference type="FunFam" id="3.30.300.20:FF:000003">
    <property type="entry name" value="GTPase Era"/>
    <property type="match status" value="1"/>
</dbReference>
<feature type="region of interest" description="G4" evidence="8">
    <location>
        <begin position="123"/>
        <end position="126"/>
    </location>
</feature>
<comment type="function">
    <text evidence="7">An essential GTPase that binds both GDP and GTP, with rapid nucleotide exchange. Plays a role in 16S rRNA processing and 30S ribosomal subunit biogenesis and possibly also in cell cycle regulation and energy metabolism.</text>
</comment>
<dbReference type="PROSITE" id="PS51713">
    <property type="entry name" value="G_ERA"/>
    <property type="match status" value="1"/>
</dbReference>
<name>A0A1F6TPQ2_9PROT</name>
<evidence type="ECO:0000313" key="13">
    <source>
        <dbReference type="Proteomes" id="UP000179360"/>
    </source>
</evidence>
<dbReference type="GO" id="GO:0043024">
    <property type="term" value="F:ribosomal small subunit binding"/>
    <property type="evidence" value="ECO:0007669"/>
    <property type="project" value="TreeGrafter"/>
</dbReference>
<evidence type="ECO:0000256" key="1">
    <source>
        <dbReference type="ARBA" id="ARBA00007921"/>
    </source>
</evidence>
<dbReference type="PROSITE" id="PS50823">
    <property type="entry name" value="KH_TYPE_2"/>
    <property type="match status" value="1"/>
</dbReference>
<dbReference type="Gene3D" id="3.40.50.300">
    <property type="entry name" value="P-loop containing nucleotide triphosphate hydrolases"/>
    <property type="match status" value="1"/>
</dbReference>
<feature type="region of interest" description="G5" evidence="8">
    <location>
        <begin position="153"/>
        <end position="155"/>
    </location>
</feature>
<reference evidence="12 13" key="1">
    <citation type="journal article" date="2016" name="Nat. Commun.">
        <title>Thousands of microbial genomes shed light on interconnected biogeochemical processes in an aquifer system.</title>
        <authorList>
            <person name="Anantharaman K."/>
            <person name="Brown C.T."/>
            <person name="Hug L.A."/>
            <person name="Sharon I."/>
            <person name="Castelle C.J."/>
            <person name="Probst A.J."/>
            <person name="Thomas B.C."/>
            <person name="Singh A."/>
            <person name="Wilkins M.J."/>
            <person name="Karaoz U."/>
            <person name="Brodie E.L."/>
            <person name="Williams K.H."/>
            <person name="Hubbard S.S."/>
            <person name="Banfield J.F."/>
        </authorList>
    </citation>
    <scope>NUCLEOTIDE SEQUENCE [LARGE SCALE GENOMIC DNA]</scope>
</reference>
<dbReference type="NCBIfam" id="NF000908">
    <property type="entry name" value="PRK00089.1"/>
    <property type="match status" value="1"/>
</dbReference>
<feature type="domain" description="Era-type G" evidence="11">
    <location>
        <begin position="6"/>
        <end position="174"/>
    </location>
</feature>
<dbReference type="EMBL" id="MFSY01000028">
    <property type="protein sequence ID" value="OGI47117.1"/>
    <property type="molecule type" value="Genomic_DNA"/>
</dbReference>
<evidence type="ECO:0000259" key="11">
    <source>
        <dbReference type="PROSITE" id="PS51713"/>
    </source>
</evidence>
<comment type="similarity">
    <text evidence="1 7 8 9">Belongs to the TRAFAC class TrmE-Era-EngA-EngB-Septin-like GTPase superfamily. Era GTPase family.</text>
</comment>
<keyword evidence="3 7" id="KW-0690">Ribosome biogenesis</keyword>
<keyword evidence="7" id="KW-0699">rRNA-binding</keyword>
<evidence type="ECO:0000256" key="2">
    <source>
        <dbReference type="ARBA" id="ARBA00020484"/>
    </source>
</evidence>
<feature type="region of interest" description="G1" evidence="8">
    <location>
        <begin position="14"/>
        <end position="21"/>
    </location>
</feature>
<dbReference type="Proteomes" id="UP000179360">
    <property type="component" value="Unassembled WGS sequence"/>
</dbReference>
<dbReference type="InterPro" id="IPR006073">
    <property type="entry name" value="GTP-bd"/>
</dbReference>
<feature type="binding site" evidence="7">
    <location>
        <begin position="61"/>
        <end position="65"/>
    </location>
    <ligand>
        <name>GTP</name>
        <dbReference type="ChEBI" id="CHEBI:37565"/>
    </ligand>
</feature>
<keyword evidence="6 7" id="KW-0342">GTP-binding</keyword>
<accession>A0A1F6TPQ2</accession>
<dbReference type="InterPro" id="IPR005225">
    <property type="entry name" value="Small_GTP-bd"/>
</dbReference>
<sequence>MGTAFRSGLVTFIGRPNVGKSSLLNRLVGSKISITSSKPQTTRFRILGIATGAQTQAVYVDTPGLHPRGKTAMSRYMNRVARDSLEGVDCVVLVITADGWREEDDHPLALARALRCPVILALNKIDRLKDRRALLPLIGQSAAKLAFSDIVPVSAKNGENMEALESAIHKHLPEQPPLYPPGQLTDRSERFLAAEFIREQVFRISGQEVPYAAAVEVERFQRVKGMLHISAVIWVEKEGQKAILIGKGGERMKKIGRGARLAMERLFGSKVRLDLWVKVREGWSQEERALRSLGYNDRE</sequence>
<dbReference type="GO" id="GO:0003924">
    <property type="term" value="F:GTPase activity"/>
    <property type="evidence" value="ECO:0007669"/>
    <property type="project" value="UniProtKB-UniRule"/>
</dbReference>
<dbReference type="Gene3D" id="3.30.300.20">
    <property type="match status" value="1"/>
</dbReference>
<keyword evidence="4 7" id="KW-0547">Nucleotide-binding</keyword>
<dbReference type="NCBIfam" id="TIGR00436">
    <property type="entry name" value="era"/>
    <property type="match status" value="1"/>
</dbReference>
<comment type="subcellular location">
    <subcellularLocation>
        <location evidence="7">Cytoplasm</location>
    </subcellularLocation>
    <subcellularLocation>
        <location evidence="7">Cell membrane</location>
        <topology evidence="7">Peripheral membrane protein</topology>
    </subcellularLocation>
</comment>
<comment type="caution">
    <text evidence="12">The sequence shown here is derived from an EMBL/GenBank/DDBJ whole genome shotgun (WGS) entry which is preliminary data.</text>
</comment>
<evidence type="ECO:0000256" key="6">
    <source>
        <dbReference type="ARBA" id="ARBA00023134"/>
    </source>
</evidence>
<keyword evidence="5 7" id="KW-0694">RNA-binding</keyword>
<evidence type="ECO:0000256" key="3">
    <source>
        <dbReference type="ARBA" id="ARBA00022517"/>
    </source>
</evidence>
<dbReference type="SUPFAM" id="SSF54814">
    <property type="entry name" value="Prokaryotic type KH domain (KH-domain type II)"/>
    <property type="match status" value="1"/>
</dbReference>
<feature type="region of interest" description="G3" evidence="8">
    <location>
        <begin position="61"/>
        <end position="64"/>
    </location>
</feature>
<dbReference type="AlphaFoldDB" id="A0A1F6TPQ2"/>
<gene>
    <name evidence="7" type="primary">era</name>
    <name evidence="12" type="ORF">A2637_05590</name>
</gene>
<dbReference type="GO" id="GO:0070181">
    <property type="term" value="F:small ribosomal subunit rRNA binding"/>
    <property type="evidence" value="ECO:0007669"/>
    <property type="project" value="UniProtKB-UniRule"/>
</dbReference>
<dbReference type="Pfam" id="PF01926">
    <property type="entry name" value="MMR_HSR1"/>
    <property type="match status" value="1"/>
</dbReference>
<feature type="domain" description="KH type-2" evidence="10">
    <location>
        <begin position="197"/>
        <end position="281"/>
    </location>
</feature>
<dbReference type="CDD" id="cd04163">
    <property type="entry name" value="Era"/>
    <property type="match status" value="1"/>
</dbReference>
<dbReference type="GO" id="GO:0005829">
    <property type="term" value="C:cytosol"/>
    <property type="evidence" value="ECO:0007669"/>
    <property type="project" value="TreeGrafter"/>
</dbReference>
<dbReference type="InterPro" id="IPR027417">
    <property type="entry name" value="P-loop_NTPase"/>
</dbReference>
<keyword evidence="7" id="KW-1003">Cell membrane</keyword>
<feature type="binding site" evidence="7">
    <location>
        <begin position="123"/>
        <end position="126"/>
    </location>
    <ligand>
        <name>GTP</name>
        <dbReference type="ChEBI" id="CHEBI:37565"/>
    </ligand>
</feature>
<dbReference type="Pfam" id="PF07650">
    <property type="entry name" value="KH_2"/>
    <property type="match status" value="1"/>
</dbReference>
<dbReference type="NCBIfam" id="TIGR00231">
    <property type="entry name" value="small_GTP"/>
    <property type="match status" value="1"/>
</dbReference>
<dbReference type="PRINTS" id="PR00326">
    <property type="entry name" value="GTP1OBG"/>
</dbReference>
<dbReference type="SUPFAM" id="SSF52540">
    <property type="entry name" value="P-loop containing nucleoside triphosphate hydrolases"/>
    <property type="match status" value="1"/>
</dbReference>
<organism evidence="12 13">
    <name type="scientific">Candidatus Muproteobacteria bacterium RIFCSPHIGHO2_01_FULL_65_16</name>
    <dbReference type="NCBI Taxonomy" id="1817764"/>
    <lineage>
        <taxon>Bacteria</taxon>
        <taxon>Pseudomonadati</taxon>
        <taxon>Pseudomonadota</taxon>
        <taxon>Candidatus Muproteobacteria</taxon>
    </lineage>
</organism>
<keyword evidence="7" id="KW-0963">Cytoplasm</keyword>
<dbReference type="HAMAP" id="MF_00367">
    <property type="entry name" value="GTPase_Era"/>
    <property type="match status" value="1"/>
</dbReference>